<dbReference type="STRING" id="1802319.A2928_01070"/>
<dbReference type="InterPro" id="IPR019984">
    <property type="entry name" value="Ribosomal_uS17_bact/chlr"/>
</dbReference>
<evidence type="ECO:0000256" key="6">
    <source>
        <dbReference type="HAMAP-Rule" id="MF_01345"/>
    </source>
</evidence>
<evidence type="ECO:0000256" key="2">
    <source>
        <dbReference type="ARBA" id="ARBA00022730"/>
    </source>
</evidence>
<protein>
    <recommendedName>
        <fullName evidence="6">Small ribosomal subunit protein uS17</fullName>
    </recommendedName>
</protein>
<evidence type="ECO:0000256" key="5">
    <source>
        <dbReference type="ARBA" id="ARBA00023274"/>
    </source>
</evidence>
<dbReference type="HAMAP" id="MF_01345_B">
    <property type="entry name" value="Ribosomal_uS17_B"/>
    <property type="match status" value="1"/>
</dbReference>
<comment type="subunit">
    <text evidence="6">Part of the 30S ribosomal subunit.</text>
</comment>
<evidence type="ECO:0000256" key="3">
    <source>
        <dbReference type="ARBA" id="ARBA00022884"/>
    </source>
</evidence>
<dbReference type="InterPro" id="IPR000266">
    <property type="entry name" value="Ribosomal_uS17"/>
</dbReference>
<dbReference type="EMBL" id="MHRX01000051">
    <property type="protein sequence ID" value="OHA32227.1"/>
    <property type="molecule type" value="Genomic_DNA"/>
</dbReference>
<proteinExistence type="inferred from homology"/>
<dbReference type="NCBIfam" id="TIGR03635">
    <property type="entry name" value="uS17_bact"/>
    <property type="match status" value="1"/>
</dbReference>
<reference evidence="7 8" key="1">
    <citation type="journal article" date="2016" name="Nat. Commun.">
        <title>Thousands of microbial genomes shed light on interconnected biogeochemical processes in an aquifer system.</title>
        <authorList>
            <person name="Anantharaman K."/>
            <person name="Brown C.T."/>
            <person name="Hug L.A."/>
            <person name="Sharon I."/>
            <person name="Castelle C.J."/>
            <person name="Probst A.J."/>
            <person name="Thomas B.C."/>
            <person name="Singh A."/>
            <person name="Wilkins M.J."/>
            <person name="Karaoz U."/>
            <person name="Brodie E.L."/>
            <person name="Williams K.H."/>
            <person name="Hubbard S.S."/>
            <person name="Banfield J.F."/>
        </authorList>
    </citation>
    <scope>NUCLEOTIDE SEQUENCE [LARGE SCALE GENOMIC DNA]</scope>
</reference>
<keyword evidence="4 6" id="KW-0689">Ribosomal protein</keyword>
<comment type="function">
    <text evidence="6">One of the primary rRNA binding proteins, it binds specifically to the 5'-end of 16S ribosomal RNA.</text>
</comment>
<dbReference type="PRINTS" id="PR00973">
    <property type="entry name" value="RIBOSOMALS17"/>
</dbReference>
<dbReference type="GO" id="GO:0019843">
    <property type="term" value="F:rRNA binding"/>
    <property type="evidence" value="ECO:0007669"/>
    <property type="project" value="UniProtKB-UniRule"/>
</dbReference>
<keyword evidence="5 6" id="KW-0687">Ribonucleoprotein</keyword>
<dbReference type="NCBIfam" id="NF004123">
    <property type="entry name" value="PRK05610.1"/>
    <property type="match status" value="1"/>
</dbReference>
<name>A0A1G2N7U2_9BACT</name>
<dbReference type="GO" id="GO:0006412">
    <property type="term" value="P:translation"/>
    <property type="evidence" value="ECO:0007669"/>
    <property type="project" value="UniProtKB-UniRule"/>
</dbReference>
<comment type="caution">
    <text evidence="7">The sequence shown here is derived from an EMBL/GenBank/DDBJ whole genome shotgun (WGS) entry which is preliminary data.</text>
</comment>
<dbReference type="PANTHER" id="PTHR10744">
    <property type="entry name" value="40S RIBOSOMAL PROTEIN S11 FAMILY MEMBER"/>
    <property type="match status" value="1"/>
</dbReference>
<dbReference type="Proteomes" id="UP000176221">
    <property type="component" value="Unassembled WGS sequence"/>
</dbReference>
<comment type="similarity">
    <text evidence="1 6">Belongs to the universal ribosomal protein uS17 family.</text>
</comment>
<dbReference type="CDD" id="cd00364">
    <property type="entry name" value="Ribosomal_uS17"/>
    <property type="match status" value="1"/>
</dbReference>
<dbReference type="PANTHER" id="PTHR10744:SF1">
    <property type="entry name" value="SMALL RIBOSOMAL SUBUNIT PROTEIN US17M"/>
    <property type="match status" value="1"/>
</dbReference>
<evidence type="ECO:0000313" key="7">
    <source>
        <dbReference type="EMBL" id="OHA32227.1"/>
    </source>
</evidence>
<dbReference type="GO" id="GO:0022627">
    <property type="term" value="C:cytosolic small ribosomal subunit"/>
    <property type="evidence" value="ECO:0007669"/>
    <property type="project" value="UniProtKB-UniRule"/>
</dbReference>
<dbReference type="AlphaFoldDB" id="A0A1G2N7U2"/>
<keyword evidence="2 6" id="KW-0699">rRNA-binding</keyword>
<dbReference type="InterPro" id="IPR012340">
    <property type="entry name" value="NA-bd_OB-fold"/>
</dbReference>
<evidence type="ECO:0000256" key="4">
    <source>
        <dbReference type="ARBA" id="ARBA00022980"/>
    </source>
</evidence>
<keyword evidence="3 6" id="KW-0694">RNA-binding</keyword>
<dbReference type="GO" id="GO:0003735">
    <property type="term" value="F:structural constituent of ribosome"/>
    <property type="evidence" value="ECO:0007669"/>
    <property type="project" value="UniProtKB-UniRule"/>
</dbReference>
<accession>A0A1G2N7U2</accession>
<dbReference type="SUPFAM" id="SSF50249">
    <property type="entry name" value="Nucleic acid-binding proteins"/>
    <property type="match status" value="1"/>
</dbReference>
<dbReference type="Pfam" id="PF00366">
    <property type="entry name" value="Ribosomal_S17"/>
    <property type="match status" value="1"/>
</dbReference>
<dbReference type="Gene3D" id="2.40.50.140">
    <property type="entry name" value="Nucleic acid-binding proteins"/>
    <property type="match status" value="1"/>
</dbReference>
<evidence type="ECO:0000313" key="8">
    <source>
        <dbReference type="Proteomes" id="UP000176221"/>
    </source>
</evidence>
<evidence type="ECO:0000256" key="1">
    <source>
        <dbReference type="ARBA" id="ARBA00010254"/>
    </source>
</evidence>
<sequence length="84" mass="9779">MKEANVQLKQPQPKRFQGVVVSTKMKDTVVVSVDRYQKIPKYGKYIKATKRYKAHDAGNTKKEGDRVEIVECRPMSKDKHFRIV</sequence>
<gene>
    <name evidence="6" type="primary">rpsQ</name>
    <name evidence="7" type="ORF">A2928_01070</name>
</gene>
<organism evidence="7 8">
    <name type="scientific">Candidatus Taylorbacteria bacterium RIFCSPLOWO2_01_FULL_45_15b</name>
    <dbReference type="NCBI Taxonomy" id="1802319"/>
    <lineage>
        <taxon>Bacteria</taxon>
        <taxon>Candidatus Tayloriibacteriota</taxon>
    </lineage>
</organism>